<dbReference type="KEGG" id="bxb:DR64_6420"/>
<keyword evidence="2" id="KW-1185">Reference proteome</keyword>
<accession>Q13M36</accession>
<name>Q13M36_PARXL</name>
<proteinExistence type="predicted"/>
<dbReference type="OrthoDB" id="9114812at2"/>
<gene>
    <name evidence="1" type="ORF">Bxe_B1102</name>
</gene>
<organism evidence="1 2">
    <name type="scientific">Paraburkholderia xenovorans (strain LB400)</name>
    <dbReference type="NCBI Taxonomy" id="266265"/>
    <lineage>
        <taxon>Bacteria</taxon>
        <taxon>Pseudomonadati</taxon>
        <taxon>Pseudomonadota</taxon>
        <taxon>Betaproteobacteria</taxon>
        <taxon>Burkholderiales</taxon>
        <taxon>Burkholderiaceae</taxon>
        <taxon>Paraburkholderia</taxon>
    </lineage>
</organism>
<dbReference type="RefSeq" id="WP_011492167.1">
    <property type="nucleotide sequence ID" value="NC_007952.1"/>
</dbReference>
<dbReference type="KEGG" id="bxe:Bxe_B1102"/>
<evidence type="ECO:0000313" key="1">
    <source>
        <dbReference type="EMBL" id="ABE34853.1"/>
    </source>
</evidence>
<dbReference type="PATRIC" id="fig|266265.5.peg.6662"/>
<evidence type="ECO:0000313" key="2">
    <source>
        <dbReference type="Proteomes" id="UP000001817"/>
    </source>
</evidence>
<reference evidence="1 2" key="1">
    <citation type="journal article" date="2006" name="Proc. Natl. Acad. Sci. U.S.A.">
        <title>Burkholderia xenovorans LB400 harbors a multi-replicon, 9.73-Mbp genome shaped for versatility.</title>
        <authorList>
            <person name="Chain P.S."/>
            <person name="Denef V.J."/>
            <person name="Konstantinidis K.T."/>
            <person name="Vergez L.M."/>
            <person name="Agullo L."/>
            <person name="Reyes V.L."/>
            <person name="Hauser L."/>
            <person name="Cordova M."/>
            <person name="Gomez L."/>
            <person name="Gonzalez M."/>
            <person name="Land M."/>
            <person name="Lao V."/>
            <person name="Larimer F."/>
            <person name="LiPuma J.J."/>
            <person name="Mahenthiralingam E."/>
            <person name="Malfatti S.A."/>
            <person name="Marx C.J."/>
            <person name="Parnell J.J."/>
            <person name="Ramette A."/>
            <person name="Richardson P."/>
            <person name="Seeger M."/>
            <person name="Smith D."/>
            <person name="Spilker T."/>
            <person name="Sul W.J."/>
            <person name="Tsoi T.V."/>
            <person name="Ulrich L.E."/>
            <person name="Zhulin I.B."/>
            <person name="Tiedje J.M."/>
        </authorList>
    </citation>
    <scope>NUCLEOTIDE SEQUENCE [LARGE SCALE GENOMIC DNA]</scope>
    <source>
        <strain evidence="1 2">LB400</strain>
    </source>
</reference>
<sequence>MIKLTSIHRDWIVDMTPDTLPEGFSASVWVQREAGEGETQGENFIFSDLGHYATQGEAASRGESWAIRWIDENDY</sequence>
<dbReference type="AlphaFoldDB" id="Q13M36"/>
<protein>
    <submittedName>
        <fullName evidence="1">Uncharacterized protein</fullName>
    </submittedName>
</protein>
<dbReference type="Proteomes" id="UP000001817">
    <property type="component" value="Chromosome 2"/>
</dbReference>
<dbReference type="EMBL" id="CP000271">
    <property type="protein sequence ID" value="ABE34853.1"/>
    <property type="molecule type" value="Genomic_DNA"/>
</dbReference>